<name>C8P5J0_9LACO</name>
<evidence type="ECO:0000259" key="3">
    <source>
        <dbReference type="Pfam" id="PF00155"/>
    </source>
</evidence>
<dbReference type="Gene3D" id="1.10.20.110">
    <property type="match status" value="1"/>
</dbReference>
<dbReference type="EMBL" id="ACLL01000014">
    <property type="protein sequence ID" value="EEW54248.1"/>
    <property type="molecule type" value="Genomic_DNA"/>
</dbReference>
<evidence type="ECO:0000313" key="5">
    <source>
        <dbReference type="Proteomes" id="UP000003675"/>
    </source>
</evidence>
<dbReference type="GO" id="GO:0030170">
    <property type="term" value="F:pyridoxal phosphate binding"/>
    <property type="evidence" value="ECO:0007669"/>
    <property type="project" value="InterPro"/>
</dbReference>
<keyword evidence="1" id="KW-0663">Pyridoxal phosphate</keyword>
<evidence type="ECO:0000313" key="4">
    <source>
        <dbReference type="EMBL" id="EEW54248.1"/>
    </source>
</evidence>
<dbReference type="InterPro" id="IPR015424">
    <property type="entry name" value="PyrdxlP-dep_Trfase"/>
</dbReference>
<reference evidence="4 5" key="1">
    <citation type="submission" date="2009-09" db="EMBL/GenBank/DDBJ databases">
        <authorList>
            <person name="Qin X."/>
            <person name="Bachman B."/>
            <person name="Battles P."/>
            <person name="Bell A."/>
            <person name="Bess C."/>
            <person name="Bickham C."/>
            <person name="Chaboub L."/>
            <person name="Chen D."/>
            <person name="Coyle M."/>
            <person name="Deiros D.R."/>
            <person name="Dinh H."/>
            <person name="Forbes L."/>
            <person name="Fowler G."/>
            <person name="Francisco L."/>
            <person name="Fu Q."/>
            <person name="Gubbala S."/>
            <person name="Hale W."/>
            <person name="Han Y."/>
            <person name="Hemphill L."/>
            <person name="Highlander S.K."/>
            <person name="Hirani K."/>
            <person name="Hogues M."/>
            <person name="Jackson L."/>
            <person name="Jakkamsetti A."/>
            <person name="Javaid M."/>
            <person name="Jiang H."/>
            <person name="Korchina V."/>
            <person name="Kovar C."/>
            <person name="Lara F."/>
            <person name="Lee S."/>
            <person name="Mata R."/>
            <person name="Mathew T."/>
            <person name="Moen C."/>
            <person name="Morales K."/>
            <person name="Munidasa M."/>
            <person name="Nazareth L."/>
            <person name="Ngo R."/>
            <person name="Nguyen L."/>
            <person name="Okwuonu G."/>
            <person name="Ongeri F."/>
            <person name="Patil S."/>
            <person name="Petrosino J."/>
            <person name="Pham C."/>
            <person name="Pham P."/>
            <person name="Pu L.-L."/>
            <person name="Puazo M."/>
            <person name="Raj R."/>
            <person name="Reid J."/>
            <person name="Rouhana J."/>
            <person name="Saada N."/>
            <person name="Shang Y."/>
            <person name="Simmons D."/>
            <person name="Thornton R."/>
            <person name="Warren J."/>
            <person name="Weissenberger G."/>
            <person name="Zhang J."/>
            <person name="Zhang L."/>
            <person name="Zhou C."/>
            <person name="Zhu D."/>
            <person name="Muzny D."/>
            <person name="Worley K."/>
            <person name="Gibbs R."/>
        </authorList>
    </citation>
    <scope>NUCLEOTIDE SEQUENCE [LARGE SCALE GENOMIC DNA]</scope>
    <source>
        <strain evidence="4 5">DSM 16041</strain>
    </source>
</reference>
<keyword evidence="2" id="KW-0032">Aminotransferase</keyword>
<feature type="domain" description="Aminotransferase class I/classII large" evidence="3">
    <location>
        <begin position="178"/>
        <end position="537"/>
    </location>
</feature>
<dbReference type="EC" id="2.6.1.-" evidence="2"/>
<comment type="similarity">
    <text evidence="2">Belongs to the class-I pyridoxal-phosphate-dependent aminotransferase family.</text>
</comment>
<dbReference type="PANTHER" id="PTHR43795:SF2">
    <property type="entry name" value="BIFUNCTIONAL ASPARTATE AMINOTRANSFERASE AND GLUTAMATE_ASPARTATE-PREPHENATE AMINOTRANSFERASE"/>
    <property type="match status" value="1"/>
</dbReference>
<dbReference type="InterPro" id="IPR004838">
    <property type="entry name" value="NHTrfase_class1_PyrdxlP-BS"/>
</dbReference>
<keyword evidence="4" id="KW-0456">Lyase</keyword>
<dbReference type="InterPro" id="IPR022518">
    <property type="entry name" value="Aspartate_4-decarboxylase"/>
</dbReference>
<dbReference type="NCBIfam" id="TIGR03801">
    <property type="entry name" value="asp_4_decarbox"/>
    <property type="match status" value="1"/>
</dbReference>
<accession>C8P5J0</accession>
<gene>
    <name evidence="4" type="primary">aspD</name>
    <name evidence="4" type="ORF">HMPREF0494_0584</name>
</gene>
<dbReference type="GO" id="GO:0016829">
    <property type="term" value="F:lyase activity"/>
    <property type="evidence" value="ECO:0007669"/>
    <property type="project" value="UniProtKB-KW"/>
</dbReference>
<dbReference type="PROSITE" id="PS00105">
    <property type="entry name" value="AA_TRANSFER_CLASS_1"/>
    <property type="match status" value="1"/>
</dbReference>
<dbReference type="NCBIfam" id="NF006755">
    <property type="entry name" value="PRK09275.1"/>
    <property type="match status" value="1"/>
</dbReference>
<organism evidence="4 5">
    <name type="scientific">Limosilactobacillus antri DSM 16041</name>
    <dbReference type="NCBI Taxonomy" id="525309"/>
    <lineage>
        <taxon>Bacteria</taxon>
        <taxon>Bacillati</taxon>
        <taxon>Bacillota</taxon>
        <taxon>Bacilli</taxon>
        <taxon>Lactobacillales</taxon>
        <taxon>Lactobacillaceae</taxon>
        <taxon>Limosilactobacillus</taxon>
    </lineage>
</organism>
<dbReference type="CDD" id="cd00609">
    <property type="entry name" value="AAT_like"/>
    <property type="match status" value="1"/>
</dbReference>
<dbReference type="GO" id="GO:0006520">
    <property type="term" value="P:amino acid metabolic process"/>
    <property type="evidence" value="ECO:0007669"/>
    <property type="project" value="TreeGrafter"/>
</dbReference>
<dbReference type="InterPro" id="IPR015422">
    <property type="entry name" value="PyrdxlP-dep_Trfase_small"/>
</dbReference>
<dbReference type="InterPro" id="IPR050478">
    <property type="entry name" value="Ethylene_sulfur-biosynth"/>
</dbReference>
<dbReference type="GO" id="GO:0008483">
    <property type="term" value="F:transaminase activity"/>
    <property type="evidence" value="ECO:0007669"/>
    <property type="project" value="UniProtKB-KW"/>
</dbReference>
<dbReference type="AlphaFoldDB" id="C8P5J0"/>
<dbReference type="SUPFAM" id="SSF53383">
    <property type="entry name" value="PLP-dependent transferases"/>
    <property type="match status" value="1"/>
</dbReference>
<evidence type="ECO:0000256" key="1">
    <source>
        <dbReference type="ARBA" id="ARBA00022898"/>
    </source>
</evidence>
<dbReference type="Proteomes" id="UP000003675">
    <property type="component" value="Unassembled WGS sequence"/>
</dbReference>
<dbReference type="STRING" id="525309.HMPREF0494_0584"/>
<proteinExistence type="inferred from homology"/>
<dbReference type="Pfam" id="PF00155">
    <property type="entry name" value="Aminotran_1_2"/>
    <property type="match status" value="1"/>
</dbReference>
<sequence>MGIVVCDRRDKTMTADMNIFEQVDDSKVSSLDQLSNFEVAAIFNKYAQHNLRGNEVVNGGRGNPNWIATTARLAYSRLLEFGVTEAERTYFDPRGMAGDVQKAGIYQRLMIALKESRRDIFLRTAIDAAVSQLAIKDKDAFVYELVDGALSDHYPYPPRCLTYTEQVLQQYLQKVCFKDVQLAADVDVFPTEGGTAAMVYIFQELHYAHILYPGDTVVVNSSIFTPYLQIPELSEYNLRIKTVTTKREDNWQMTDEQFEELKDPRVKAFFAVNPTNPTARAFTPERLAKFKEVVKANPDLVIITDDVYGTFSPSYQSIFAVAPHNTILVYSFSKLYGATGQRLGVVCMHHQNVCDRIIQENLQNRRLKELDERRYSIVVPNPHKMKFIDRMVADSRAIGLYHTAGLSSAQQVMMDMFALSNLKDAGLSPYVKLSREVVADRYHEFWHGLGILPDETPENTRYYTLVDIFDLMRQRHGKEFCQYFKDNYNYLDFTYRLATEFGAVVMDATAFGAEKGNVRVSLANLKKADYRKLAQAILDLVDEYYQVFKKKSKK</sequence>
<dbReference type="HOGENOM" id="CLU_038911_0_0_9"/>
<comment type="cofactor">
    <cofactor evidence="2">
        <name>pyridoxal 5'-phosphate</name>
        <dbReference type="ChEBI" id="CHEBI:597326"/>
    </cofactor>
</comment>
<evidence type="ECO:0000256" key="2">
    <source>
        <dbReference type="RuleBase" id="RU000481"/>
    </source>
</evidence>
<dbReference type="Gene3D" id="3.90.1150.10">
    <property type="entry name" value="Aspartate Aminotransferase, domain 1"/>
    <property type="match status" value="1"/>
</dbReference>
<dbReference type="PANTHER" id="PTHR43795">
    <property type="entry name" value="BIFUNCTIONAL ASPARTATE AMINOTRANSFERASE AND GLUTAMATE/ASPARTATE-PREPHENATE AMINOTRANSFERASE-RELATED"/>
    <property type="match status" value="1"/>
</dbReference>
<comment type="caution">
    <text evidence="4">The sequence shown here is derived from an EMBL/GenBank/DDBJ whole genome shotgun (WGS) entry which is preliminary data.</text>
</comment>
<dbReference type="Gene3D" id="3.40.640.10">
    <property type="entry name" value="Type I PLP-dependent aspartate aminotransferase-like (Major domain)"/>
    <property type="match status" value="1"/>
</dbReference>
<dbReference type="eggNOG" id="COG0436">
    <property type="taxonomic scope" value="Bacteria"/>
</dbReference>
<protein>
    <recommendedName>
        <fullName evidence="2">Aminotransferase</fullName>
        <ecNumber evidence="2">2.6.1.-</ecNumber>
    </recommendedName>
</protein>
<dbReference type="InterPro" id="IPR004839">
    <property type="entry name" value="Aminotransferase_I/II_large"/>
</dbReference>
<dbReference type="InterPro" id="IPR015421">
    <property type="entry name" value="PyrdxlP-dep_Trfase_major"/>
</dbReference>
<keyword evidence="2" id="KW-0808">Transferase</keyword>